<feature type="compositionally biased region" description="Basic and acidic residues" evidence="6">
    <location>
        <begin position="67"/>
        <end position="85"/>
    </location>
</feature>
<keyword evidence="4" id="KW-0143">Chaperone</keyword>
<keyword evidence="5" id="KW-0539">Nucleus</keyword>
<dbReference type="InterPro" id="IPR052094">
    <property type="entry name" value="Pre-mRNA-splicing_ERAD"/>
</dbReference>
<evidence type="ECO:0000256" key="3">
    <source>
        <dbReference type="ARBA" id="ARBA00022490"/>
    </source>
</evidence>
<keyword evidence="9" id="KW-1185">Reference proteome</keyword>
<accession>A0ABN7SJG4</accession>
<dbReference type="EMBL" id="OU015569">
    <property type="protein sequence ID" value="CAG5098746.1"/>
    <property type="molecule type" value="Genomic_DNA"/>
</dbReference>
<dbReference type="SMART" id="SM00271">
    <property type="entry name" value="DnaJ"/>
    <property type="match status" value="1"/>
</dbReference>
<feature type="region of interest" description="Disordered" evidence="6">
    <location>
        <begin position="236"/>
        <end position="260"/>
    </location>
</feature>
<feature type="compositionally biased region" description="Polar residues" evidence="6">
    <location>
        <begin position="100"/>
        <end position="113"/>
    </location>
</feature>
<dbReference type="InterPro" id="IPR036869">
    <property type="entry name" value="J_dom_sf"/>
</dbReference>
<evidence type="ECO:0000256" key="6">
    <source>
        <dbReference type="SAM" id="MobiDB-lite"/>
    </source>
</evidence>
<evidence type="ECO:0000256" key="1">
    <source>
        <dbReference type="ARBA" id="ARBA00004123"/>
    </source>
</evidence>
<dbReference type="Pfam" id="PF00226">
    <property type="entry name" value="DnaJ"/>
    <property type="match status" value="1"/>
</dbReference>
<feature type="domain" description="J" evidence="7">
    <location>
        <begin position="6"/>
        <end position="84"/>
    </location>
</feature>
<organism evidence="8 9">
    <name type="scientific">Oikopleura dioica</name>
    <name type="common">Tunicate</name>
    <dbReference type="NCBI Taxonomy" id="34765"/>
    <lineage>
        <taxon>Eukaryota</taxon>
        <taxon>Metazoa</taxon>
        <taxon>Chordata</taxon>
        <taxon>Tunicata</taxon>
        <taxon>Appendicularia</taxon>
        <taxon>Copelata</taxon>
        <taxon>Oikopleuridae</taxon>
        <taxon>Oikopleura</taxon>
    </lineage>
</organism>
<dbReference type="InterPro" id="IPR001623">
    <property type="entry name" value="DnaJ_domain"/>
</dbReference>
<protein>
    <submittedName>
        <fullName evidence="8">Oidioi.mRNA.OKI2018_I69.XSR.g15940.t1.cds</fullName>
    </submittedName>
</protein>
<dbReference type="Gene3D" id="1.10.287.110">
    <property type="entry name" value="DnaJ domain"/>
    <property type="match status" value="1"/>
</dbReference>
<proteinExistence type="predicted"/>
<evidence type="ECO:0000256" key="2">
    <source>
        <dbReference type="ARBA" id="ARBA00004496"/>
    </source>
</evidence>
<dbReference type="PRINTS" id="PR00625">
    <property type="entry name" value="JDOMAIN"/>
</dbReference>
<name>A0ABN7SJG4_OIKDI</name>
<gene>
    <name evidence="8" type="ORF">OKIOD_LOCUS7498</name>
</gene>
<evidence type="ECO:0000256" key="4">
    <source>
        <dbReference type="ARBA" id="ARBA00023186"/>
    </source>
</evidence>
<reference evidence="8 9" key="1">
    <citation type="submission" date="2021-04" db="EMBL/GenBank/DDBJ databases">
        <authorList>
            <person name="Bliznina A."/>
        </authorList>
    </citation>
    <scope>NUCLEOTIDE SEQUENCE [LARGE SCALE GENOMIC DNA]</scope>
</reference>
<comment type="subcellular location">
    <subcellularLocation>
        <location evidence="2">Cytoplasm</location>
    </subcellularLocation>
    <subcellularLocation>
        <location evidence="1">Nucleus</location>
    </subcellularLocation>
</comment>
<sequence length="260" mass="30069">MVEGLHHFKLLGVPVNATKEEIKKAYRLKARDCHPDRNPSAEAHELFIKLKEAFDFLAEGDKGVKVDQDTGRSEKLRKEYEEKKKEGRKRASRFSEKPSGASSGTQAPSAGSNSGLIRLKLNWNTNRSKFTTKHLKRSLNAFMVEESGAINCANGSVIAHFVNDEEALSAHQKCYEMKPSAIKVTWISEMPKVARDLLKHIEDSEDECVIVEPKKKKKKKEKTKYDRGYYKDIHDHEMREEERRKRERDIERQWTSRANR</sequence>
<dbReference type="PANTHER" id="PTHR44313:SF1">
    <property type="entry name" value="DNAJ HOMOLOG SUBFAMILY C MEMBER 17"/>
    <property type="match status" value="1"/>
</dbReference>
<feature type="region of interest" description="Disordered" evidence="6">
    <location>
        <begin position="67"/>
        <end position="113"/>
    </location>
</feature>
<feature type="compositionally biased region" description="Basic and acidic residues" evidence="6">
    <location>
        <begin position="236"/>
        <end position="254"/>
    </location>
</feature>
<evidence type="ECO:0000256" key="5">
    <source>
        <dbReference type="ARBA" id="ARBA00023242"/>
    </source>
</evidence>
<dbReference type="PANTHER" id="PTHR44313">
    <property type="entry name" value="DNAJ HOMOLOG SUBFAMILY C MEMBER 17"/>
    <property type="match status" value="1"/>
</dbReference>
<dbReference type="SUPFAM" id="SSF46565">
    <property type="entry name" value="Chaperone J-domain"/>
    <property type="match status" value="1"/>
</dbReference>
<dbReference type="PROSITE" id="PS50076">
    <property type="entry name" value="DNAJ_2"/>
    <property type="match status" value="1"/>
</dbReference>
<evidence type="ECO:0000259" key="7">
    <source>
        <dbReference type="PROSITE" id="PS50076"/>
    </source>
</evidence>
<dbReference type="Proteomes" id="UP001158576">
    <property type="component" value="Chromosome XSR"/>
</dbReference>
<keyword evidence="3" id="KW-0963">Cytoplasm</keyword>
<evidence type="ECO:0000313" key="8">
    <source>
        <dbReference type="EMBL" id="CAG5098746.1"/>
    </source>
</evidence>
<dbReference type="CDD" id="cd06257">
    <property type="entry name" value="DnaJ"/>
    <property type="match status" value="1"/>
</dbReference>
<evidence type="ECO:0000313" key="9">
    <source>
        <dbReference type="Proteomes" id="UP001158576"/>
    </source>
</evidence>